<feature type="transmembrane region" description="Helical" evidence="8">
    <location>
        <begin position="12"/>
        <end position="35"/>
    </location>
</feature>
<dbReference type="AlphaFoldDB" id="A0A1V4STW6"/>
<comment type="caution">
    <text evidence="9">The sequence shown here is derived from an EMBL/GenBank/DDBJ whole genome shotgun (WGS) entry which is preliminary data.</text>
</comment>
<evidence type="ECO:0000256" key="8">
    <source>
        <dbReference type="RuleBase" id="RU362101"/>
    </source>
</evidence>
<accession>A0A1V4STW6</accession>
<protein>
    <recommendedName>
        <fullName evidence="8">Nickel/cobalt efflux system</fullName>
    </recommendedName>
</protein>
<feature type="transmembrane region" description="Helical" evidence="8">
    <location>
        <begin position="184"/>
        <end position="205"/>
    </location>
</feature>
<name>A0A1V4STW6_9CLOT</name>
<comment type="subcellular location">
    <subcellularLocation>
        <location evidence="8">Cell membrane</location>
        <topology evidence="8">Multi-pass membrane protein</topology>
    </subcellularLocation>
    <subcellularLocation>
        <location evidence="1">Endomembrane system</location>
        <topology evidence="1">Multi-pass membrane protein</topology>
    </subcellularLocation>
</comment>
<proteinExistence type="inferred from homology"/>
<evidence type="ECO:0000256" key="4">
    <source>
        <dbReference type="ARBA" id="ARBA00022596"/>
    </source>
</evidence>
<comment type="similarity">
    <text evidence="2 8">Belongs to the NiCoT transporter (TC 2.A.52) family.</text>
</comment>
<dbReference type="PANTHER" id="PTHR31611">
    <property type="entry name" value="HIGH-AFFINITY NICKEL TRANSPORT PROTEIN NIC1"/>
    <property type="match status" value="1"/>
</dbReference>
<dbReference type="InterPro" id="IPR004688">
    <property type="entry name" value="Ni/Co_transpt"/>
</dbReference>
<reference evidence="9 10" key="1">
    <citation type="submission" date="2016-02" db="EMBL/GenBank/DDBJ databases">
        <title>Genome sequence of Clostridium thermobutyricum DSM 4928.</title>
        <authorList>
            <person name="Poehlein A."/>
            <person name="Daniel R."/>
        </authorList>
    </citation>
    <scope>NUCLEOTIDE SEQUENCE [LARGE SCALE GENOMIC DNA]</scope>
    <source>
        <strain evidence="9 10">DSM 4928</strain>
    </source>
</reference>
<dbReference type="Pfam" id="PF03824">
    <property type="entry name" value="NicO"/>
    <property type="match status" value="1"/>
</dbReference>
<dbReference type="RefSeq" id="WP_002599274.1">
    <property type="nucleotide sequence ID" value="NZ_LTAY01000051.1"/>
</dbReference>
<dbReference type="GO" id="GO:0005886">
    <property type="term" value="C:plasma membrane"/>
    <property type="evidence" value="ECO:0007669"/>
    <property type="project" value="UniProtKB-SubCell"/>
</dbReference>
<evidence type="ECO:0000256" key="6">
    <source>
        <dbReference type="ARBA" id="ARBA00022989"/>
    </source>
</evidence>
<gene>
    <name evidence="9" type="primary">nixA</name>
    <name evidence="9" type="ORF">CLTHE_20810</name>
</gene>
<dbReference type="GO" id="GO:0015099">
    <property type="term" value="F:nickel cation transmembrane transporter activity"/>
    <property type="evidence" value="ECO:0007669"/>
    <property type="project" value="UniProtKB-UniRule"/>
</dbReference>
<dbReference type="Proteomes" id="UP000191448">
    <property type="component" value="Unassembled WGS sequence"/>
</dbReference>
<evidence type="ECO:0000313" key="10">
    <source>
        <dbReference type="Proteomes" id="UP000191448"/>
    </source>
</evidence>
<keyword evidence="6 8" id="KW-1133">Transmembrane helix</keyword>
<dbReference type="OrthoDB" id="9776706at2"/>
<feature type="transmembrane region" description="Helical" evidence="8">
    <location>
        <begin position="41"/>
        <end position="62"/>
    </location>
</feature>
<evidence type="ECO:0000256" key="7">
    <source>
        <dbReference type="ARBA" id="ARBA00023136"/>
    </source>
</evidence>
<feature type="transmembrane region" description="Helical" evidence="8">
    <location>
        <begin position="116"/>
        <end position="141"/>
    </location>
</feature>
<dbReference type="PANTHER" id="PTHR31611:SF0">
    <property type="entry name" value="HIGH-AFFINITY NICKEL TRANSPORT PROTEIN NIC1"/>
    <property type="match status" value="1"/>
</dbReference>
<keyword evidence="3 8" id="KW-0813">Transport</keyword>
<evidence type="ECO:0000256" key="5">
    <source>
        <dbReference type="ARBA" id="ARBA00022692"/>
    </source>
</evidence>
<evidence type="ECO:0000256" key="1">
    <source>
        <dbReference type="ARBA" id="ARBA00004127"/>
    </source>
</evidence>
<dbReference type="InterPro" id="IPR011541">
    <property type="entry name" value="Ni/Co_transpt_high_affinity"/>
</dbReference>
<sequence length="341" mass="37654">MRNSSPNWKVDAIKYGAFIIFMFICGGIFLATGVFKFPTLLGMGVISLTFGLAHAFDCDHIACIDNMTRKLVQKGGKTRGAGFFFSLGHSTVVMLMGIATIFAVNWAKKAIPQFQAVGGVIGTVISAVFLLLLAIANFIILKDVVKTFKSMKNGTYVEESLERPNTNYINRTINHILNIANKNWHIYIIGFLFGLGFDTATQIAVLATSATATAQGIPWTAVIAFPILFTAGMCLMDTLDGFFMSTAYQWVLTSPLKKVYYNMTITILSILAAGVISIIEVGQVFAMERGLNNGFWGWLQNLDFGKMGFTLVGMFILVWVVSLVCWKAFNLDKKDELYKQI</sequence>
<feature type="transmembrane region" description="Helical" evidence="8">
    <location>
        <begin position="260"/>
        <end position="287"/>
    </location>
</feature>
<evidence type="ECO:0000313" key="9">
    <source>
        <dbReference type="EMBL" id="OPX47244.1"/>
    </source>
</evidence>
<organism evidence="9 10">
    <name type="scientific">Clostridium thermobutyricum DSM 4928</name>
    <dbReference type="NCBI Taxonomy" id="1121339"/>
    <lineage>
        <taxon>Bacteria</taxon>
        <taxon>Bacillati</taxon>
        <taxon>Bacillota</taxon>
        <taxon>Clostridia</taxon>
        <taxon>Eubacteriales</taxon>
        <taxon>Clostridiaceae</taxon>
        <taxon>Clostridium</taxon>
    </lineage>
</organism>
<evidence type="ECO:0000256" key="2">
    <source>
        <dbReference type="ARBA" id="ARBA00010892"/>
    </source>
</evidence>
<keyword evidence="5 8" id="KW-0812">Transmembrane</keyword>
<evidence type="ECO:0000256" key="3">
    <source>
        <dbReference type="ARBA" id="ARBA00022448"/>
    </source>
</evidence>
<keyword evidence="4" id="KW-0533">Nickel</keyword>
<dbReference type="GO" id="GO:0012505">
    <property type="term" value="C:endomembrane system"/>
    <property type="evidence" value="ECO:0007669"/>
    <property type="project" value="UniProtKB-SubCell"/>
</dbReference>
<feature type="transmembrane region" description="Helical" evidence="8">
    <location>
        <begin position="217"/>
        <end position="239"/>
    </location>
</feature>
<feature type="transmembrane region" description="Helical" evidence="8">
    <location>
        <begin position="83"/>
        <end position="104"/>
    </location>
</feature>
<keyword evidence="7 8" id="KW-0472">Membrane</keyword>
<dbReference type="EMBL" id="LTAY01000051">
    <property type="protein sequence ID" value="OPX47244.1"/>
    <property type="molecule type" value="Genomic_DNA"/>
</dbReference>
<feature type="transmembrane region" description="Helical" evidence="8">
    <location>
        <begin position="307"/>
        <end position="329"/>
    </location>
</feature>